<dbReference type="GO" id="GO:0003677">
    <property type="term" value="F:DNA binding"/>
    <property type="evidence" value="ECO:0007669"/>
    <property type="project" value="UniProtKB-UniRule"/>
</dbReference>
<evidence type="ECO:0000256" key="3">
    <source>
        <dbReference type="ARBA" id="ARBA00023242"/>
    </source>
</evidence>
<dbReference type="InterPro" id="IPR009057">
    <property type="entry name" value="Homeodomain-like_sf"/>
</dbReference>
<dbReference type="CDD" id="cd00086">
    <property type="entry name" value="homeodomain"/>
    <property type="match status" value="1"/>
</dbReference>
<feature type="compositionally biased region" description="Polar residues" evidence="5">
    <location>
        <begin position="687"/>
        <end position="698"/>
    </location>
</feature>
<dbReference type="InterPro" id="IPR001356">
    <property type="entry name" value="HD"/>
</dbReference>
<feature type="region of interest" description="Disordered" evidence="5">
    <location>
        <begin position="111"/>
        <end position="130"/>
    </location>
</feature>
<feature type="domain" description="Homeobox" evidence="6">
    <location>
        <begin position="251"/>
        <end position="316"/>
    </location>
</feature>
<evidence type="ECO:0000256" key="5">
    <source>
        <dbReference type="SAM" id="MobiDB-lite"/>
    </source>
</evidence>
<feature type="region of interest" description="Disordered" evidence="5">
    <location>
        <begin position="337"/>
        <end position="439"/>
    </location>
</feature>
<dbReference type="SUPFAM" id="SSF46689">
    <property type="entry name" value="Homeodomain-like"/>
    <property type="match status" value="1"/>
</dbReference>
<dbReference type="GO" id="GO:0005634">
    <property type="term" value="C:nucleus"/>
    <property type="evidence" value="ECO:0007669"/>
    <property type="project" value="UniProtKB-SubCell"/>
</dbReference>
<evidence type="ECO:0000256" key="2">
    <source>
        <dbReference type="ARBA" id="ARBA00023155"/>
    </source>
</evidence>
<comment type="subcellular location">
    <subcellularLocation>
        <location evidence="4">Nucleus</location>
    </subcellularLocation>
</comment>
<protein>
    <recommendedName>
        <fullName evidence="6">Homeobox domain-containing protein</fullName>
    </recommendedName>
</protein>
<reference evidence="7 8" key="1">
    <citation type="submission" date="2024-10" db="EMBL/GenBank/DDBJ databases">
        <title>Updated reference genomes for cyclostephanoid diatoms.</title>
        <authorList>
            <person name="Roberts W.R."/>
            <person name="Alverson A.J."/>
        </authorList>
    </citation>
    <scope>NUCLEOTIDE SEQUENCE [LARGE SCALE GENOMIC DNA]</scope>
    <source>
        <strain evidence="7 8">AJA228-03</strain>
    </source>
</reference>
<feature type="compositionally biased region" description="Basic and acidic residues" evidence="5">
    <location>
        <begin position="380"/>
        <end position="390"/>
    </location>
</feature>
<feature type="region of interest" description="Disordered" evidence="5">
    <location>
        <begin position="49"/>
        <end position="86"/>
    </location>
</feature>
<dbReference type="InterPro" id="IPR050224">
    <property type="entry name" value="TALE_homeobox"/>
</dbReference>
<keyword evidence="8" id="KW-1185">Reference proteome</keyword>
<feature type="compositionally biased region" description="Basic and acidic residues" evidence="5">
    <location>
        <begin position="49"/>
        <end position="64"/>
    </location>
</feature>
<keyword evidence="1 4" id="KW-0238">DNA-binding</keyword>
<dbReference type="EMBL" id="JALLPB020000056">
    <property type="protein sequence ID" value="KAL3822751.1"/>
    <property type="molecule type" value="Genomic_DNA"/>
</dbReference>
<feature type="compositionally biased region" description="Gly residues" evidence="5">
    <location>
        <begin position="501"/>
        <end position="514"/>
    </location>
</feature>
<feature type="region of interest" description="Disordered" evidence="5">
    <location>
        <begin position="492"/>
        <end position="524"/>
    </location>
</feature>
<accession>A0ABD3SE97</accession>
<feature type="non-terminal residue" evidence="7">
    <location>
        <position position="1"/>
    </location>
</feature>
<feature type="compositionally biased region" description="Polar residues" evidence="5">
    <location>
        <begin position="111"/>
        <end position="121"/>
    </location>
</feature>
<keyword evidence="3 4" id="KW-0539">Nucleus</keyword>
<evidence type="ECO:0000313" key="7">
    <source>
        <dbReference type="EMBL" id="KAL3822751.1"/>
    </source>
</evidence>
<dbReference type="InterPro" id="IPR008422">
    <property type="entry name" value="KN_HD"/>
</dbReference>
<evidence type="ECO:0000259" key="6">
    <source>
        <dbReference type="PROSITE" id="PS50071"/>
    </source>
</evidence>
<dbReference type="SMART" id="SM00389">
    <property type="entry name" value="HOX"/>
    <property type="match status" value="1"/>
</dbReference>
<keyword evidence="2 4" id="KW-0371">Homeobox</keyword>
<feature type="compositionally biased region" description="Polar residues" evidence="5">
    <location>
        <begin position="175"/>
        <end position="189"/>
    </location>
</feature>
<comment type="caution">
    <text evidence="7">The sequence shown here is derived from an EMBL/GenBank/DDBJ whole genome shotgun (WGS) entry which is preliminary data.</text>
</comment>
<feature type="compositionally biased region" description="Polar residues" evidence="5">
    <location>
        <begin position="420"/>
        <end position="429"/>
    </location>
</feature>
<proteinExistence type="predicted"/>
<feature type="compositionally biased region" description="Gly residues" evidence="5">
    <location>
        <begin position="224"/>
        <end position="235"/>
    </location>
</feature>
<dbReference type="Proteomes" id="UP001530377">
    <property type="component" value="Unassembled WGS sequence"/>
</dbReference>
<evidence type="ECO:0000256" key="4">
    <source>
        <dbReference type="PROSITE-ProRule" id="PRU00108"/>
    </source>
</evidence>
<feature type="region of interest" description="Disordered" evidence="5">
    <location>
        <begin position="149"/>
        <end position="259"/>
    </location>
</feature>
<name>A0ABD3SE97_9STRA</name>
<feature type="DNA-binding region" description="Homeobox" evidence="4">
    <location>
        <begin position="253"/>
        <end position="317"/>
    </location>
</feature>
<dbReference type="Gene3D" id="1.10.10.60">
    <property type="entry name" value="Homeodomain-like"/>
    <property type="match status" value="1"/>
</dbReference>
<feature type="compositionally biased region" description="Low complexity" evidence="5">
    <location>
        <begin position="348"/>
        <end position="361"/>
    </location>
</feature>
<evidence type="ECO:0000256" key="1">
    <source>
        <dbReference type="ARBA" id="ARBA00023125"/>
    </source>
</evidence>
<dbReference type="AlphaFoldDB" id="A0ABD3SE97"/>
<evidence type="ECO:0000313" key="8">
    <source>
        <dbReference type="Proteomes" id="UP001530377"/>
    </source>
</evidence>
<dbReference type="PROSITE" id="PS50071">
    <property type="entry name" value="HOMEOBOX_2"/>
    <property type="match status" value="1"/>
</dbReference>
<dbReference type="Pfam" id="PF05920">
    <property type="entry name" value="Homeobox_KN"/>
    <property type="match status" value="1"/>
</dbReference>
<feature type="region of interest" description="Disordered" evidence="5">
    <location>
        <begin position="687"/>
        <end position="719"/>
    </location>
</feature>
<organism evidence="7 8">
    <name type="scientific">Cyclostephanos tholiformis</name>
    <dbReference type="NCBI Taxonomy" id="382380"/>
    <lineage>
        <taxon>Eukaryota</taxon>
        <taxon>Sar</taxon>
        <taxon>Stramenopiles</taxon>
        <taxon>Ochrophyta</taxon>
        <taxon>Bacillariophyta</taxon>
        <taxon>Coscinodiscophyceae</taxon>
        <taxon>Thalassiosirophycidae</taxon>
        <taxon>Stephanodiscales</taxon>
        <taxon>Stephanodiscaceae</taxon>
        <taxon>Cyclostephanos</taxon>
    </lineage>
</organism>
<sequence length="776" mass="82590">QVTKNNFFTFLFTFITPAQPPQPPSIVSFSPSWGLRTCYIYILAKEGGDKNQHRHPTSDDDKTRIRGGKRTSRSIDPPPLSSSYSCSRVARGGIHMDDILVHHSTDVTPSVATSTVAPHQQQRARRKSAMSPAAFVAIAVREDLMLVPEADDRNGNSNVDGRSLVLPPADANTGELPSTTVANVAQSLDGSPPSPTSTPPTSSCSSSAVVVQKDLNKGHHHPTCGGGGSDAGSGYGSSSSGEKLNDNNKNGRNSKKKTALSTHAVEYLKNWMMSPEHVDHPYPTEDEKLRIMSETGIVLKQLTNWFVNNRKRYWKPKVEELRRRQGGDTGSSLEITEVAADQGGGGVTATTITKSMTTGKTNADDKDEGGKGGGLGEESSQSRREEDNRKPPPFSHSSGCSGKRRNKRHAPAASDDDETTFATTSSIDTSTRRAKKARGEVAKYPVIVDPIMQKTTALALTSTGVATDVSHESVKAQSRKLIRVNANGSCTSVVSDESAEEGGGARGGGSGTGASGTEEESGDDIDQIRNVAVSNPLLVETARAIATAPDSRVFPPSLNVIGSNSGAIRANHQQVMMMIDMEYSINPLDMDDSNDDLIQNNMAVDRTICCSSVLPHSCSDSKNRYAQPCALCSACRDWNLGEFCPWDLTGIIGDISTDNVLQATPQDPSTTSFSTSEDYGKGMSLTSIVTSSSRGGSTHSEDGSSAHYETSSTEEGGITVVTKNSTVAEEAMGAAAECIEPTMMALYSNSSVPQEISHSTSAADFMSSMADIESWD</sequence>
<dbReference type="PANTHER" id="PTHR11850">
    <property type="entry name" value="HOMEOBOX PROTEIN TRANSCRIPTION FACTORS"/>
    <property type="match status" value="1"/>
</dbReference>
<gene>
    <name evidence="7" type="ORF">ACHAXA_008054</name>
</gene>